<keyword evidence="1" id="KW-1133">Transmembrane helix</keyword>
<evidence type="ECO:0000259" key="2">
    <source>
        <dbReference type="Pfam" id="PF00892"/>
    </source>
</evidence>
<proteinExistence type="predicted"/>
<evidence type="ECO:0000313" key="3">
    <source>
        <dbReference type="EMBL" id="GAD59839.1"/>
    </source>
</evidence>
<sequence length="324" mass="34161">MMSPRLAALLPLIVLITSAVVLSLAPILVRLTETGPAAAGLWRFIFALPLLLLLTHRPGGEGVGRPSRWMALAGLFFFLDLSFWHYGIVMTSVANATVLCNLTPVVVTLFAWLVLKQRPRPVFVLALAFAMTGAFAMAAGADGGQGTDPLLGDLLSLSVALWYAGYFLAVKAARSTAGAVRVMLWSTAIPIPLMLAACLVLGESIIPATLAGWAACVGLGVMHVAGQGGVAWALGRVSAAMTAVVILIQPVVAAVLGWLIFGETMTAIQMAGGAWCCPPCCWRNGARGDACRRPLNGKRARNLWIPRPSCLQILSLPAGRIREA</sequence>
<dbReference type="AlphaFoldDB" id="A0A8E0NCK9"/>
<dbReference type="EMBL" id="BATC01000040">
    <property type="protein sequence ID" value="GAD59839.1"/>
    <property type="molecule type" value="Genomic_DNA"/>
</dbReference>
<dbReference type="InterPro" id="IPR000620">
    <property type="entry name" value="EamA_dom"/>
</dbReference>
<keyword evidence="4" id="KW-1185">Reference proteome</keyword>
<feature type="transmembrane region" description="Helical" evidence="1">
    <location>
        <begin position="182"/>
        <end position="202"/>
    </location>
</feature>
<feature type="transmembrane region" description="Helical" evidence="1">
    <location>
        <begin position="39"/>
        <end position="57"/>
    </location>
</feature>
<dbReference type="GO" id="GO:0016020">
    <property type="term" value="C:membrane"/>
    <property type="evidence" value="ECO:0007669"/>
    <property type="project" value="InterPro"/>
</dbReference>
<reference evidence="4" key="1">
    <citation type="journal article" date="2013" name="Genome Announc.">
        <title>Draft Genome Sequence of the Dimorphic Prosthecate Bacterium Brevundimonas abyssalis TAR-001T.</title>
        <authorList>
            <person name="Tsubouchi T."/>
            <person name="Nishi S."/>
            <person name="Usui K."/>
            <person name="Shimane Y."/>
            <person name="Takaki Y."/>
            <person name="Maruyama T."/>
            <person name="Hatada Y."/>
        </authorList>
    </citation>
    <scope>NUCLEOTIDE SEQUENCE [LARGE SCALE GENOMIC DNA]</scope>
    <source>
        <strain evidence="4">TAR-001</strain>
    </source>
</reference>
<feature type="transmembrane region" description="Helical" evidence="1">
    <location>
        <begin position="208"/>
        <end position="225"/>
    </location>
</feature>
<feature type="domain" description="EamA" evidence="2">
    <location>
        <begin position="151"/>
        <end position="274"/>
    </location>
</feature>
<dbReference type="SUPFAM" id="SSF103481">
    <property type="entry name" value="Multidrug resistance efflux transporter EmrE"/>
    <property type="match status" value="2"/>
</dbReference>
<feature type="transmembrane region" description="Helical" evidence="1">
    <location>
        <begin position="122"/>
        <end position="139"/>
    </location>
</feature>
<name>A0A8E0NCK9_9CAUL</name>
<evidence type="ECO:0000313" key="4">
    <source>
        <dbReference type="Proteomes" id="UP000016569"/>
    </source>
</evidence>
<feature type="transmembrane region" description="Helical" evidence="1">
    <location>
        <begin position="69"/>
        <end position="87"/>
    </location>
</feature>
<comment type="caution">
    <text evidence="3">The sequence shown here is derived from an EMBL/GenBank/DDBJ whole genome shotgun (WGS) entry which is preliminary data.</text>
</comment>
<organism evidence="3 4">
    <name type="scientific">Brevundimonas abyssalis TAR-001</name>
    <dbReference type="NCBI Taxonomy" id="1391729"/>
    <lineage>
        <taxon>Bacteria</taxon>
        <taxon>Pseudomonadati</taxon>
        <taxon>Pseudomonadota</taxon>
        <taxon>Alphaproteobacteria</taxon>
        <taxon>Caulobacterales</taxon>
        <taxon>Caulobacteraceae</taxon>
        <taxon>Brevundimonas</taxon>
    </lineage>
</organism>
<feature type="transmembrane region" description="Helical" evidence="1">
    <location>
        <begin position="93"/>
        <end position="115"/>
    </location>
</feature>
<dbReference type="Pfam" id="PF00892">
    <property type="entry name" value="EamA"/>
    <property type="match status" value="2"/>
</dbReference>
<gene>
    <name evidence="3" type="ORF">MBEBAB_2089</name>
</gene>
<feature type="transmembrane region" description="Helical" evidence="1">
    <location>
        <begin position="237"/>
        <end position="261"/>
    </location>
</feature>
<keyword evidence="1" id="KW-0812">Transmembrane</keyword>
<dbReference type="InterPro" id="IPR037185">
    <property type="entry name" value="EmrE-like"/>
</dbReference>
<keyword evidence="1" id="KW-0472">Membrane</keyword>
<dbReference type="Proteomes" id="UP000016569">
    <property type="component" value="Unassembled WGS sequence"/>
</dbReference>
<feature type="domain" description="EamA" evidence="2">
    <location>
        <begin position="12"/>
        <end position="137"/>
    </location>
</feature>
<feature type="transmembrane region" description="Helical" evidence="1">
    <location>
        <begin position="151"/>
        <end position="170"/>
    </location>
</feature>
<accession>A0A8E0NCK9</accession>
<dbReference type="PANTHER" id="PTHR22911">
    <property type="entry name" value="ACYL-MALONYL CONDENSING ENZYME-RELATED"/>
    <property type="match status" value="1"/>
</dbReference>
<evidence type="ECO:0000256" key="1">
    <source>
        <dbReference type="SAM" id="Phobius"/>
    </source>
</evidence>
<dbReference type="RefSeq" id="WP_021697933.1">
    <property type="nucleotide sequence ID" value="NZ_BATC01000040.1"/>
</dbReference>
<protein>
    <submittedName>
        <fullName evidence="3">Permease of the drug/metabolite transporter (DMT) superfamily</fullName>
    </submittedName>
</protein>